<evidence type="ECO:0000313" key="5">
    <source>
        <dbReference type="EMBL" id="QDU79068.1"/>
    </source>
</evidence>
<reference evidence="5 6" key="1">
    <citation type="submission" date="2019-02" db="EMBL/GenBank/DDBJ databases">
        <title>Deep-cultivation of Planctomycetes and their phenomic and genomic characterization uncovers novel biology.</title>
        <authorList>
            <person name="Wiegand S."/>
            <person name="Jogler M."/>
            <person name="Boedeker C."/>
            <person name="Pinto D."/>
            <person name="Vollmers J."/>
            <person name="Rivas-Marin E."/>
            <person name="Kohn T."/>
            <person name="Peeters S.H."/>
            <person name="Heuer A."/>
            <person name="Rast P."/>
            <person name="Oberbeckmann S."/>
            <person name="Bunk B."/>
            <person name="Jeske O."/>
            <person name="Meyerdierks A."/>
            <person name="Storesund J.E."/>
            <person name="Kallscheuer N."/>
            <person name="Luecker S."/>
            <person name="Lage O.M."/>
            <person name="Pohl T."/>
            <person name="Merkel B.J."/>
            <person name="Hornburger P."/>
            <person name="Mueller R.-W."/>
            <person name="Bruemmer F."/>
            <person name="Labrenz M."/>
            <person name="Spormann A.M."/>
            <person name="Op den Camp H."/>
            <person name="Overmann J."/>
            <person name="Amann R."/>
            <person name="Jetten M.S.M."/>
            <person name="Mascher T."/>
            <person name="Medema M.H."/>
            <person name="Devos D.P."/>
            <person name="Kaster A.-K."/>
            <person name="Ovreas L."/>
            <person name="Rohde M."/>
            <person name="Galperin M.Y."/>
            <person name="Jogler C."/>
        </authorList>
    </citation>
    <scope>NUCLEOTIDE SEQUENCE [LARGE SCALE GENOMIC DNA]</scope>
    <source>
        <strain evidence="5 6">Pla110</strain>
    </source>
</reference>
<dbReference type="GO" id="GO:0016020">
    <property type="term" value="C:membrane"/>
    <property type="evidence" value="ECO:0007669"/>
    <property type="project" value="GOC"/>
</dbReference>
<evidence type="ECO:0000256" key="3">
    <source>
        <dbReference type="SAM" id="Phobius"/>
    </source>
</evidence>
<dbReference type="Pfam" id="PF00149">
    <property type="entry name" value="Metallophos"/>
    <property type="match status" value="1"/>
</dbReference>
<keyword evidence="3" id="KW-0472">Membrane</keyword>
<dbReference type="GO" id="GO:0008758">
    <property type="term" value="F:UDP-2,3-diacylglucosamine hydrolase activity"/>
    <property type="evidence" value="ECO:0007669"/>
    <property type="project" value="TreeGrafter"/>
</dbReference>
<dbReference type="PANTHER" id="PTHR31302">
    <property type="entry name" value="TRANSMEMBRANE PROTEIN WITH METALLOPHOSPHOESTERASE DOMAIN-RELATED"/>
    <property type="match status" value="1"/>
</dbReference>
<keyword evidence="6" id="KW-1185">Reference proteome</keyword>
<accession>A0A518CIK6</accession>
<protein>
    <submittedName>
        <fullName evidence="5">Putative metallophosphoesterase</fullName>
        <ecNumber evidence="5">3.1.-.-</ecNumber>
    </submittedName>
</protein>
<dbReference type="Gene3D" id="3.60.21.10">
    <property type="match status" value="1"/>
</dbReference>
<dbReference type="InterPro" id="IPR051158">
    <property type="entry name" value="Metallophosphoesterase_sf"/>
</dbReference>
<proteinExistence type="predicted"/>
<feature type="transmembrane region" description="Helical" evidence="3">
    <location>
        <begin position="6"/>
        <end position="25"/>
    </location>
</feature>
<dbReference type="SUPFAM" id="SSF56300">
    <property type="entry name" value="Metallo-dependent phosphatases"/>
    <property type="match status" value="1"/>
</dbReference>
<organism evidence="5 6">
    <name type="scientific">Polystyrenella longa</name>
    <dbReference type="NCBI Taxonomy" id="2528007"/>
    <lineage>
        <taxon>Bacteria</taxon>
        <taxon>Pseudomonadati</taxon>
        <taxon>Planctomycetota</taxon>
        <taxon>Planctomycetia</taxon>
        <taxon>Planctomycetales</taxon>
        <taxon>Planctomycetaceae</taxon>
        <taxon>Polystyrenella</taxon>
    </lineage>
</organism>
<dbReference type="EC" id="3.1.-.-" evidence="5"/>
<evidence type="ECO:0000313" key="6">
    <source>
        <dbReference type="Proteomes" id="UP000317178"/>
    </source>
</evidence>
<sequence length="396" mass="44836">MNYGNLFWLACLVIGHTQLWVALMNRLHALPLGHKTLRRYRILHDVAIPLVPLWMLYGLGLTGPQLLWNDHWRSLSPGWILFCALCALGFLGFVFSVTRHYLERLTPKLLKLDSTVQDIAKKLGQKPIGAGPYQSLAWLPFNEQFQIELNTKKLLIPELPQELDQLSILHISDTHMCGTVAQEYFEEVCRLSQELNPDVVIFTGDLLDQMEALSWFDSTLNQLSAPLGRYFILGNHDDELDEQTIRSTMQNAGWIDLGGHTLITQWRDCDVELGGSEVPWMNGHPDWPTEKRDPKTLRIFLTHTPDYYQWGVKHSADLVLAGHNHGGQIRIPLIGPVYSPSKTGTRYAAGTFSSGKTVMHVSRGVSGQHPLRFHCKPEVTKLMLCAQTVNDQRGSE</sequence>
<dbReference type="EMBL" id="CP036281">
    <property type="protein sequence ID" value="QDU79068.1"/>
    <property type="molecule type" value="Genomic_DNA"/>
</dbReference>
<dbReference type="InterPro" id="IPR029052">
    <property type="entry name" value="Metallo-depent_PP-like"/>
</dbReference>
<dbReference type="Proteomes" id="UP000317178">
    <property type="component" value="Chromosome"/>
</dbReference>
<keyword evidence="1" id="KW-0479">Metal-binding</keyword>
<evidence type="ECO:0000256" key="2">
    <source>
        <dbReference type="ARBA" id="ARBA00022801"/>
    </source>
</evidence>
<dbReference type="GO" id="GO:0046872">
    <property type="term" value="F:metal ion binding"/>
    <property type="evidence" value="ECO:0007669"/>
    <property type="project" value="UniProtKB-KW"/>
</dbReference>
<evidence type="ECO:0000256" key="1">
    <source>
        <dbReference type="ARBA" id="ARBA00022723"/>
    </source>
</evidence>
<keyword evidence="3" id="KW-0812">Transmembrane</keyword>
<feature type="transmembrane region" description="Helical" evidence="3">
    <location>
        <begin position="79"/>
        <end position="102"/>
    </location>
</feature>
<gene>
    <name evidence="5" type="ORF">Pla110_07720</name>
</gene>
<keyword evidence="3" id="KW-1133">Transmembrane helix</keyword>
<dbReference type="GO" id="GO:0009245">
    <property type="term" value="P:lipid A biosynthetic process"/>
    <property type="evidence" value="ECO:0007669"/>
    <property type="project" value="TreeGrafter"/>
</dbReference>
<evidence type="ECO:0000259" key="4">
    <source>
        <dbReference type="Pfam" id="PF00149"/>
    </source>
</evidence>
<keyword evidence="2 5" id="KW-0378">Hydrolase</keyword>
<dbReference type="PANTHER" id="PTHR31302:SF31">
    <property type="entry name" value="PHOSPHODIESTERASE YAEI"/>
    <property type="match status" value="1"/>
</dbReference>
<dbReference type="InterPro" id="IPR004843">
    <property type="entry name" value="Calcineurin-like_PHP"/>
</dbReference>
<dbReference type="AlphaFoldDB" id="A0A518CIK6"/>
<feature type="domain" description="Calcineurin-like phosphoesterase" evidence="4">
    <location>
        <begin position="167"/>
        <end position="326"/>
    </location>
</feature>
<dbReference type="KEGG" id="plon:Pla110_07720"/>
<dbReference type="CDD" id="cd07385">
    <property type="entry name" value="MPP_YkuE_C"/>
    <property type="match status" value="1"/>
</dbReference>
<name>A0A518CIK6_9PLAN</name>
<feature type="transmembrane region" description="Helical" evidence="3">
    <location>
        <begin position="46"/>
        <end position="67"/>
    </location>
</feature>